<proteinExistence type="predicted"/>
<dbReference type="CDD" id="cd00067">
    <property type="entry name" value="GAL4"/>
    <property type="match status" value="1"/>
</dbReference>
<dbReference type="InterPro" id="IPR036864">
    <property type="entry name" value="Zn2-C6_fun-type_DNA-bd_sf"/>
</dbReference>
<dbReference type="PANTHER" id="PTHR47431">
    <property type="entry name" value="ZN(II)2CYS6 TRANSCRIPTION FACTOR (EUROFUNG)-RELATED"/>
    <property type="match status" value="1"/>
</dbReference>
<dbReference type="GO" id="GO:0008270">
    <property type="term" value="F:zinc ion binding"/>
    <property type="evidence" value="ECO:0007669"/>
    <property type="project" value="InterPro"/>
</dbReference>
<evidence type="ECO:0000313" key="4">
    <source>
        <dbReference type="Proteomes" id="UP001392437"/>
    </source>
</evidence>
<dbReference type="GO" id="GO:0000981">
    <property type="term" value="F:DNA-binding transcription factor activity, RNA polymerase II-specific"/>
    <property type="evidence" value="ECO:0007669"/>
    <property type="project" value="InterPro"/>
</dbReference>
<dbReference type="AlphaFoldDB" id="A0AAW0RD75"/>
<feature type="region of interest" description="Disordered" evidence="2">
    <location>
        <begin position="1"/>
        <end position="31"/>
    </location>
</feature>
<dbReference type="Gene3D" id="4.10.240.10">
    <property type="entry name" value="Zn(2)-C6 fungal-type DNA-binding domain"/>
    <property type="match status" value="1"/>
</dbReference>
<organism evidence="3 4">
    <name type="scientific">Apiospora kogelbergensis</name>
    <dbReference type="NCBI Taxonomy" id="1337665"/>
    <lineage>
        <taxon>Eukaryota</taxon>
        <taxon>Fungi</taxon>
        <taxon>Dikarya</taxon>
        <taxon>Ascomycota</taxon>
        <taxon>Pezizomycotina</taxon>
        <taxon>Sordariomycetes</taxon>
        <taxon>Xylariomycetidae</taxon>
        <taxon>Amphisphaeriales</taxon>
        <taxon>Apiosporaceae</taxon>
        <taxon>Apiospora</taxon>
    </lineage>
</organism>
<feature type="region of interest" description="Disordered" evidence="2">
    <location>
        <begin position="138"/>
        <end position="166"/>
    </location>
</feature>
<dbReference type="InterPro" id="IPR001138">
    <property type="entry name" value="Zn2Cys6_DnaBD"/>
</dbReference>
<dbReference type="PANTHER" id="PTHR47431:SF4">
    <property type="entry name" value="ZN(II)2CYS6 TRANSCRIPTION FACTOR (EUROFUNG)"/>
    <property type="match status" value="1"/>
</dbReference>
<comment type="caution">
    <text evidence="3">The sequence shown here is derived from an EMBL/GenBank/DDBJ whole genome shotgun (WGS) entry which is preliminary data.</text>
</comment>
<name>A0AAW0RD75_9PEZI</name>
<dbReference type="Proteomes" id="UP001392437">
    <property type="component" value="Unassembled WGS sequence"/>
</dbReference>
<dbReference type="EMBL" id="JAQQWP010000001">
    <property type="protein sequence ID" value="KAK8132798.1"/>
    <property type="molecule type" value="Genomic_DNA"/>
</dbReference>
<reference evidence="3 4" key="1">
    <citation type="submission" date="2023-01" db="EMBL/GenBank/DDBJ databases">
        <title>Analysis of 21 Apiospora genomes using comparative genomics revels a genus with tremendous synthesis potential of carbohydrate active enzymes and secondary metabolites.</title>
        <authorList>
            <person name="Sorensen T."/>
        </authorList>
    </citation>
    <scope>NUCLEOTIDE SEQUENCE [LARGE SCALE GENOMIC DNA]</scope>
    <source>
        <strain evidence="3 4">CBS 117206</strain>
    </source>
</reference>
<evidence type="ECO:0000256" key="1">
    <source>
        <dbReference type="ARBA" id="ARBA00023242"/>
    </source>
</evidence>
<evidence type="ECO:0000256" key="2">
    <source>
        <dbReference type="SAM" id="MobiDB-lite"/>
    </source>
</evidence>
<keyword evidence="1" id="KW-0539">Nucleus</keyword>
<feature type="compositionally biased region" description="Polar residues" evidence="2">
    <location>
        <begin position="139"/>
        <end position="162"/>
    </location>
</feature>
<protein>
    <submittedName>
        <fullName evidence="3">Uncharacterized protein</fullName>
    </submittedName>
</protein>
<sequence>MAQHPKDRPDLQSQSSTPESSDPRPRPRGSRPAIRVSLACVQCRSNPTVATEPEEVSLIWHRRHMKCDATLPACKRCTNEGKPRFHDPQKAMCFYAKSRRGIRDQKKRSLILDRPCMTPTIDAIDTINPEARLLEASAINPTSSSEEGNSVGWSLSARNTPGSGAPKTPGPLDAYYSCFHVAHPFILPRCVLLKQFVANPVSMDFLLIAINYIGSLYAPGAQSDELRNAAYAAACAPSL</sequence>
<keyword evidence="4" id="KW-1185">Reference proteome</keyword>
<accession>A0AAW0RD75</accession>
<gene>
    <name evidence="3" type="ORF">PG999_000971</name>
</gene>
<feature type="compositionally biased region" description="Basic and acidic residues" evidence="2">
    <location>
        <begin position="1"/>
        <end position="10"/>
    </location>
</feature>
<evidence type="ECO:0000313" key="3">
    <source>
        <dbReference type="EMBL" id="KAK8132798.1"/>
    </source>
</evidence>